<name>A0ABQ3LRD4_9SPHN</name>
<organism evidence="4 5">
    <name type="scientific">Sphingomonas glacialis</name>
    <dbReference type="NCBI Taxonomy" id="658225"/>
    <lineage>
        <taxon>Bacteria</taxon>
        <taxon>Pseudomonadati</taxon>
        <taxon>Pseudomonadota</taxon>
        <taxon>Alphaproteobacteria</taxon>
        <taxon>Sphingomonadales</taxon>
        <taxon>Sphingomonadaceae</taxon>
        <taxon>Sphingomonas</taxon>
    </lineage>
</organism>
<dbReference type="PANTHER" id="PTHR44591">
    <property type="entry name" value="STRESS RESPONSE REGULATOR PROTEIN 1"/>
    <property type="match status" value="1"/>
</dbReference>
<gene>
    <name evidence="4" type="ORF">GCM10008023_33930</name>
</gene>
<evidence type="ECO:0000256" key="2">
    <source>
        <dbReference type="PROSITE-ProRule" id="PRU00169"/>
    </source>
</evidence>
<comment type="caution">
    <text evidence="4">The sequence shown here is derived from an EMBL/GenBank/DDBJ whole genome shotgun (WGS) entry which is preliminary data.</text>
</comment>
<evidence type="ECO:0000256" key="1">
    <source>
        <dbReference type="ARBA" id="ARBA00022553"/>
    </source>
</evidence>
<dbReference type="InterPro" id="IPR050595">
    <property type="entry name" value="Bact_response_regulator"/>
</dbReference>
<evidence type="ECO:0000313" key="4">
    <source>
        <dbReference type="EMBL" id="GHH23218.1"/>
    </source>
</evidence>
<protein>
    <submittedName>
        <fullName evidence="4">Response regulator</fullName>
    </submittedName>
</protein>
<dbReference type="EMBL" id="BNAQ01000006">
    <property type="protein sequence ID" value="GHH23218.1"/>
    <property type="molecule type" value="Genomic_DNA"/>
</dbReference>
<feature type="domain" description="Response regulatory" evidence="3">
    <location>
        <begin position="6"/>
        <end position="125"/>
    </location>
</feature>
<reference evidence="5" key="1">
    <citation type="journal article" date="2019" name="Int. J. Syst. Evol. Microbiol.">
        <title>The Global Catalogue of Microorganisms (GCM) 10K type strain sequencing project: providing services to taxonomists for standard genome sequencing and annotation.</title>
        <authorList>
            <consortium name="The Broad Institute Genomics Platform"/>
            <consortium name="The Broad Institute Genome Sequencing Center for Infectious Disease"/>
            <person name="Wu L."/>
            <person name="Ma J."/>
        </authorList>
    </citation>
    <scope>NUCLEOTIDE SEQUENCE [LARGE SCALE GENOMIC DNA]</scope>
    <source>
        <strain evidence="5">CGMCC 1.8957</strain>
    </source>
</reference>
<accession>A0ABQ3LRD4</accession>
<dbReference type="InterPro" id="IPR001789">
    <property type="entry name" value="Sig_transdc_resp-reg_receiver"/>
</dbReference>
<dbReference type="PROSITE" id="PS50110">
    <property type="entry name" value="RESPONSE_REGULATORY"/>
    <property type="match status" value="1"/>
</dbReference>
<keyword evidence="1 2" id="KW-0597">Phosphoprotein</keyword>
<dbReference type="RefSeq" id="WP_189677220.1">
    <property type="nucleotide sequence ID" value="NZ_BNAQ01000006.1"/>
</dbReference>
<dbReference type="Proteomes" id="UP000652430">
    <property type="component" value="Unassembled WGS sequence"/>
</dbReference>
<dbReference type="SUPFAM" id="SSF52172">
    <property type="entry name" value="CheY-like"/>
    <property type="match status" value="1"/>
</dbReference>
<dbReference type="InterPro" id="IPR011006">
    <property type="entry name" value="CheY-like_superfamily"/>
</dbReference>
<feature type="modified residue" description="4-aspartylphosphate" evidence="2">
    <location>
        <position position="58"/>
    </location>
</feature>
<evidence type="ECO:0000259" key="3">
    <source>
        <dbReference type="PROSITE" id="PS50110"/>
    </source>
</evidence>
<sequence>MTSRLSLLYVDDDPDIRTIVELALGLDPTITARTAASGSAAIASLVVAEWTPDAIVLDVMMPDMTGPETLAALRRNPRLAETPVLFMTARGRDTDIEGYLALGAAGVILKPFDPLRLAAQLRDCLEGGQSLLDR</sequence>
<dbReference type="PANTHER" id="PTHR44591:SF3">
    <property type="entry name" value="RESPONSE REGULATORY DOMAIN-CONTAINING PROTEIN"/>
    <property type="match status" value="1"/>
</dbReference>
<proteinExistence type="predicted"/>
<dbReference type="SMART" id="SM00448">
    <property type="entry name" value="REC"/>
    <property type="match status" value="1"/>
</dbReference>
<evidence type="ECO:0000313" key="5">
    <source>
        <dbReference type="Proteomes" id="UP000652430"/>
    </source>
</evidence>
<dbReference type="Pfam" id="PF00072">
    <property type="entry name" value="Response_reg"/>
    <property type="match status" value="1"/>
</dbReference>
<dbReference type="Gene3D" id="3.40.50.2300">
    <property type="match status" value="1"/>
</dbReference>
<keyword evidence="5" id="KW-1185">Reference proteome</keyword>